<dbReference type="Proteomes" id="UP000596742">
    <property type="component" value="Unassembled WGS sequence"/>
</dbReference>
<feature type="compositionally biased region" description="Acidic residues" evidence="1">
    <location>
        <begin position="15"/>
        <end position="26"/>
    </location>
</feature>
<sequence>MEYEAQPLAILSEGSNDEDSHSEEETSLNTLSILKLANMEYEAQPLAILSEGSNDEDSHSEEETSLNTLSILKLGN</sequence>
<evidence type="ECO:0000313" key="3">
    <source>
        <dbReference type="Proteomes" id="UP000596742"/>
    </source>
</evidence>
<comment type="caution">
    <text evidence="2">The sequence shown here is derived from an EMBL/GenBank/DDBJ whole genome shotgun (WGS) entry which is preliminary data.</text>
</comment>
<feature type="compositionally biased region" description="Acidic residues" evidence="1">
    <location>
        <begin position="53"/>
        <end position="64"/>
    </location>
</feature>
<name>A0A8B6FXV8_MYTGA</name>
<proteinExistence type="predicted"/>
<organism evidence="2 3">
    <name type="scientific">Mytilus galloprovincialis</name>
    <name type="common">Mediterranean mussel</name>
    <dbReference type="NCBI Taxonomy" id="29158"/>
    <lineage>
        <taxon>Eukaryota</taxon>
        <taxon>Metazoa</taxon>
        <taxon>Spiralia</taxon>
        <taxon>Lophotrochozoa</taxon>
        <taxon>Mollusca</taxon>
        <taxon>Bivalvia</taxon>
        <taxon>Autobranchia</taxon>
        <taxon>Pteriomorphia</taxon>
        <taxon>Mytilida</taxon>
        <taxon>Mytiloidea</taxon>
        <taxon>Mytilidae</taxon>
        <taxon>Mytilinae</taxon>
        <taxon>Mytilus</taxon>
    </lineage>
</organism>
<evidence type="ECO:0000256" key="1">
    <source>
        <dbReference type="SAM" id="MobiDB-lite"/>
    </source>
</evidence>
<protein>
    <submittedName>
        <fullName evidence="2">Uncharacterized protein</fullName>
    </submittedName>
</protein>
<keyword evidence="3" id="KW-1185">Reference proteome</keyword>
<evidence type="ECO:0000313" key="2">
    <source>
        <dbReference type="EMBL" id="VDI55358.1"/>
    </source>
</evidence>
<feature type="region of interest" description="Disordered" evidence="1">
    <location>
        <begin position="1"/>
        <end position="28"/>
    </location>
</feature>
<accession>A0A8B6FXV8</accession>
<reference evidence="2" key="1">
    <citation type="submission" date="2018-11" db="EMBL/GenBank/DDBJ databases">
        <authorList>
            <person name="Alioto T."/>
            <person name="Alioto T."/>
        </authorList>
    </citation>
    <scope>NUCLEOTIDE SEQUENCE</scope>
</reference>
<dbReference type="AlphaFoldDB" id="A0A8B6FXV8"/>
<feature type="region of interest" description="Disordered" evidence="1">
    <location>
        <begin position="47"/>
        <end position="76"/>
    </location>
</feature>
<gene>
    <name evidence="2" type="ORF">MGAL_10B008287</name>
</gene>
<dbReference type="EMBL" id="UYJE01007489">
    <property type="protein sequence ID" value="VDI55358.1"/>
    <property type="molecule type" value="Genomic_DNA"/>
</dbReference>